<evidence type="ECO:0000256" key="6">
    <source>
        <dbReference type="ARBA" id="ARBA00022989"/>
    </source>
</evidence>
<name>A0A2H5X9I4_9BACT</name>
<proteinExistence type="inferred from homology"/>
<evidence type="ECO:0000256" key="8">
    <source>
        <dbReference type="PIRNR" id="PIRNR028784"/>
    </source>
</evidence>
<evidence type="ECO:0000256" key="4">
    <source>
        <dbReference type="ARBA" id="ARBA00022475"/>
    </source>
</evidence>
<gene>
    <name evidence="10" type="primary">mrpF</name>
    <name evidence="10" type="ORF">HRbin17_00258</name>
</gene>
<dbReference type="PANTHER" id="PTHR34702">
    <property type="entry name" value="NA(+)/H(+) ANTIPORTER SUBUNIT F1"/>
    <property type="match status" value="1"/>
</dbReference>
<dbReference type="InterPro" id="IPR007208">
    <property type="entry name" value="MrpF/PhaF-like"/>
</dbReference>
<accession>A0A2H5X9I4</accession>
<evidence type="ECO:0000256" key="2">
    <source>
        <dbReference type="ARBA" id="ARBA00009212"/>
    </source>
</evidence>
<keyword evidence="6 9" id="KW-1133">Transmembrane helix</keyword>
<keyword evidence="3 8" id="KW-0813">Transport</keyword>
<evidence type="ECO:0000256" key="9">
    <source>
        <dbReference type="SAM" id="Phobius"/>
    </source>
</evidence>
<keyword evidence="7 8" id="KW-0472">Membrane</keyword>
<sequence>MLAQACLVALMLLALGVLCCVYRFLRGPSLPDRVLALDTLSVLVLAQFIVLGVYYDTRLYFEAGLLIALLGFLSTVAVAKFLLRGGVLE</sequence>
<dbReference type="GO" id="GO:0005886">
    <property type="term" value="C:plasma membrane"/>
    <property type="evidence" value="ECO:0007669"/>
    <property type="project" value="UniProtKB-SubCell"/>
</dbReference>
<dbReference type="GO" id="GO:0015385">
    <property type="term" value="F:sodium:proton antiporter activity"/>
    <property type="evidence" value="ECO:0007669"/>
    <property type="project" value="TreeGrafter"/>
</dbReference>
<feature type="transmembrane region" description="Helical" evidence="9">
    <location>
        <begin position="63"/>
        <end position="83"/>
    </location>
</feature>
<evidence type="ECO:0000256" key="7">
    <source>
        <dbReference type="ARBA" id="ARBA00023136"/>
    </source>
</evidence>
<reference evidence="11" key="1">
    <citation type="submission" date="2017-09" db="EMBL/GenBank/DDBJ databases">
        <title>Metaegenomics of thermophilic ammonia-oxidizing enrichment culture.</title>
        <authorList>
            <person name="Kato S."/>
            <person name="Suzuki K."/>
        </authorList>
    </citation>
    <scope>NUCLEOTIDE SEQUENCE [LARGE SCALE GENOMIC DNA]</scope>
</reference>
<keyword evidence="4 8" id="KW-1003">Cell membrane</keyword>
<dbReference type="Pfam" id="PF04066">
    <property type="entry name" value="MrpF_PhaF"/>
    <property type="match status" value="1"/>
</dbReference>
<organism evidence="10 11">
    <name type="scientific">Candidatus Fervidibacter japonicus</name>
    <dbReference type="NCBI Taxonomy" id="2035412"/>
    <lineage>
        <taxon>Bacteria</taxon>
        <taxon>Candidatus Fervidibacterota</taxon>
        <taxon>Candidatus Fervidibacter</taxon>
    </lineage>
</organism>
<dbReference type="AlphaFoldDB" id="A0A2H5X9I4"/>
<evidence type="ECO:0000313" key="11">
    <source>
        <dbReference type="Proteomes" id="UP000236173"/>
    </source>
</evidence>
<dbReference type="NCBIfam" id="NF004812">
    <property type="entry name" value="PRK06161.1"/>
    <property type="match status" value="1"/>
</dbReference>
<comment type="similarity">
    <text evidence="2 8">Belongs to the CPA3 antiporters (TC 2.A.63) subunit F family.</text>
</comment>
<dbReference type="EMBL" id="BEHT01000002">
    <property type="protein sequence ID" value="GBC97767.1"/>
    <property type="molecule type" value="Genomic_DNA"/>
</dbReference>
<evidence type="ECO:0000313" key="10">
    <source>
        <dbReference type="EMBL" id="GBC97767.1"/>
    </source>
</evidence>
<protein>
    <submittedName>
        <fullName evidence="10">Na(+)/H(+) antiporter subunit F</fullName>
    </submittedName>
</protein>
<evidence type="ECO:0000256" key="1">
    <source>
        <dbReference type="ARBA" id="ARBA00004651"/>
    </source>
</evidence>
<evidence type="ECO:0000256" key="3">
    <source>
        <dbReference type="ARBA" id="ARBA00022448"/>
    </source>
</evidence>
<keyword evidence="8" id="KW-0406">Ion transport</keyword>
<dbReference type="PIRSF" id="PIRSF028784">
    <property type="entry name" value="MrpF"/>
    <property type="match status" value="1"/>
</dbReference>
<evidence type="ECO:0000256" key="5">
    <source>
        <dbReference type="ARBA" id="ARBA00022692"/>
    </source>
</evidence>
<keyword evidence="5 9" id="KW-0812">Transmembrane</keyword>
<comment type="caution">
    <text evidence="10">The sequence shown here is derived from an EMBL/GenBank/DDBJ whole genome shotgun (WGS) entry which is preliminary data.</text>
</comment>
<keyword evidence="8" id="KW-0050">Antiport</keyword>
<feature type="transmembrane region" description="Helical" evidence="9">
    <location>
        <begin position="35"/>
        <end position="56"/>
    </location>
</feature>
<comment type="subcellular location">
    <subcellularLocation>
        <location evidence="1 8">Cell membrane</location>
        <topology evidence="1 8">Multi-pass membrane protein</topology>
    </subcellularLocation>
</comment>
<dbReference type="Proteomes" id="UP000236173">
    <property type="component" value="Unassembled WGS sequence"/>
</dbReference>
<dbReference type="PANTHER" id="PTHR34702:SF1">
    <property type="entry name" value="NA(+)_H(+) ANTIPORTER SUBUNIT F"/>
    <property type="match status" value="1"/>
</dbReference>